<keyword evidence="5" id="KW-1185">Reference proteome</keyword>
<dbReference type="PROSITE" id="PS50878">
    <property type="entry name" value="RT_POL"/>
    <property type="match status" value="1"/>
</dbReference>
<gene>
    <name evidence="4" type="ORF">APLA_LOCUS9223</name>
</gene>
<evidence type="ECO:0000259" key="3">
    <source>
        <dbReference type="PROSITE" id="PS50878"/>
    </source>
</evidence>
<proteinExistence type="predicted"/>
<dbReference type="InterPro" id="IPR041577">
    <property type="entry name" value="RT_RNaseH_2"/>
</dbReference>
<protein>
    <recommendedName>
        <fullName evidence="1">RNA-directed DNA polymerase</fullName>
        <ecNumber evidence="1">2.7.7.49</ecNumber>
    </recommendedName>
</protein>
<dbReference type="Gene3D" id="3.10.10.10">
    <property type="entry name" value="HIV Type 1 Reverse Transcriptase, subunit A, domain 1"/>
    <property type="match status" value="1"/>
</dbReference>
<dbReference type="EC" id="2.7.7.49" evidence="1"/>
<keyword evidence="2" id="KW-0511">Multifunctional enzyme</keyword>
<dbReference type="CDD" id="cd01647">
    <property type="entry name" value="RT_LTR"/>
    <property type="match status" value="1"/>
</dbReference>
<feature type="domain" description="Reverse transcriptase" evidence="3">
    <location>
        <begin position="266"/>
        <end position="445"/>
    </location>
</feature>
<dbReference type="Pfam" id="PF00078">
    <property type="entry name" value="RVT_1"/>
    <property type="match status" value="1"/>
</dbReference>
<dbReference type="InterPro" id="IPR050951">
    <property type="entry name" value="Retrovirus_Pol_polyprotein"/>
</dbReference>
<dbReference type="CDD" id="cd09274">
    <property type="entry name" value="RNase_HI_RT_Ty3"/>
    <property type="match status" value="1"/>
</dbReference>
<dbReference type="PANTHER" id="PTHR37984">
    <property type="entry name" value="PROTEIN CBG26694"/>
    <property type="match status" value="1"/>
</dbReference>
<sequence length="619" mass="70075">MSYQCRKPITKCSECNFLGHDSHACPKKNPNNCNNRKVSINNVNNSNAHVLLGHSFTERINFRIIKTATDLQIEKIDVSDEAKLLLVAVDDFELSIGELSAVTVGAKTNHRGSVYVGGSIRGKPDMEYYLLPGEYQVANGVCRVLIQSLSSQVINFIKGALISRARATLSRNRVLDVLRIKTNLVDETLGSPIKMGEVLTVSEKDKCRALLSKYKSCFSTGLHDLGYTSVAEMEIHLTDSTPVVYRPYRLSHPERAYVQCLVDEMVEHGILRESSSPYASPIVLVQKKSGEKRLCVDYRALNRRTKRDHYPLPRIEDLLDQLSGQSLFTTLDLASGYHQIAIAEGSKEKTAYVTPDGQYEYNRMPFGLANAPAVFQRVIHKILTKTKVPFVIIYMDDILIPSRTFDEGLQRLEQVLGLLLDAGLTLKMEKCNFFQEKIVFLGFEINKFGIRPGEKKTQAVSKFPVPCNQSDVRRFLGLAGFFRRFVKDFALLARPLTNLLRKDTTWQWAESQQNLFDTLKRLLVERPILALYDHRAETQLHTDASKFGLGGILMQKTGKNPWRPVSYYSRQTSPDEQKLHSFELETLAVINALNKFRTYLLGIKFTIVSDCNALRTTFT</sequence>
<comment type="caution">
    <text evidence="4">The sequence shown here is derived from an EMBL/GenBank/DDBJ whole genome shotgun (WGS) entry which is preliminary data.</text>
</comment>
<dbReference type="FunFam" id="3.30.70.270:FF:000020">
    <property type="entry name" value="Transposon Tf2-6 polyprotein-like Protein"/>
    <property type="match status" value="1"/>
</dbReference>
<dbReference type="Pfam" id="PF17919">
    <property type="entry name" value="RT_RNaseH_2"/>
    <property type="match status" value="1"/>
</dbReference>
<organism evidence="4 5">
    <name type="scientific">Arctia plantaginis</name>
    <name type="common">Wood tiger moth</name>
    <name type="synonym">Phalaena plantaginis</name>
    <dbReference type="NCBI Taxonomy" id="874455"/>
    <lineage>
        <taxon>Eukaryota</taxon>
        <taxon>Metazoa</taxon>
        <taxon>Ecdysozoa</taxon>
        <taxon>Arthropoda</taxon>
        <taxon>Hexapoda</taxon>
        <taxon>Insecta</taxon>
        <taxon>Pterygota</taxon>
        <taxon>Neoptera</taxon>
        <taxon>Endopterygota</taxon>
        <taxon>Lepidoptera</taxon>
        <taxon>Glossata</taxon>
        <taxon>Ditrysia</taxon>
        <taxon>Noctuoidea</taxon>
        <taxon>Erebidae</taxon>
        <taxon>Arctiinae</taxon>
        <taxon>Arctia</taxon>
    </lineage>
</organism>
<dbReference type="InterPro" id="IPR043128">
    <property type="entry name" value="Rev_trsase/Diguanyl_cyclase"/>
</dbReference>
<dbReference type="Proteomes" id="UP000494106">
    <property type="component" value="Unassembled WGS sequence"/>
</dbReference>
<evidence type="ECO:0000313" key="5">
    <source>
        <dbReference type="Proteomes" id="UP000494106"/>
    </source>
</evidence>
<accession>A0A8S1A8C7</accession>
<evidence type="ECO:0000313" key="4">
    <source>
        <dbReference type="EMBL" id="CAB3242850.1"/>
    </source>
</evidence>
<dbReference type="GO" id="GO:0003964">
    <property type="term" value="F:RNA-directed DNA polymerase activity"/>
    <property type="evidence" value="ECO:0007669"/>
    <property type="project" value="UniProtKB-EC"/>
</dbReference>
<name>A0A8S1A8C7_ARCPL</name>
<evidence type="ECO:0000256" key="1">
    <source>
        <dbReference type="ARBA" id="ARBA00012493"/>
    </source>
</evidence>
<dbReference type="OrthoDB" id="115435at2759"/>
<dbReference type="InterPro" id="IPR000477">
    <property type="entry name" value="RT_dom"/>
</dbReference>
<dbReference type="AlphaFoldDB" id="A0A8S1A8C7"/>
<dbReference type="InterPro" id="IPR043502">
    <property type="entry name" value="DNA/RNA_pol_sf"/>
</dbReference>
<dbReference type="EMBL" id="CADEBC010000519">
    <property type="protein sequence ID" value="CAB3242850.1"/>
    <property type="molecule type" value="Genomic_DNA"/>
</dbReference>
<dbReference type="SUPFAM" id="SSF56672">
    <property type="entry name" value="DNA/RNA polymerases"/>
    <property type="match status" value="1"/>
</dbReference>
<reference evidence="4 5" key="1">
    <citation type="submission" date="2020-04" db="EMBL/GenBank/DDBJ databases">
        <authorList>
            <person name="Wallbank WR R."/>
            <person name="Pardo Diaz C."/>
            <person name="Kozak K."/>
            <person name="Martin S."/>
            <person name="Jiggins C."/>
            <person name="Moest M."/>
            <person name="Warren A I."/>
            <person name="Byers J.R.P. K."/>
            <person name="Montejo-Kovacevich G."/>
            <person name="Yen C E."/>
        </authorList>
    </citation>
    <scope>NUCLEOTIDE SEQUENCE [LARGE SCALE GENOMIC DNA]</scope>
</reference>
<evidence type="ECO:0000256" key="2">
    <source>
        <dbReference type="ARBA" id="ARBA00023268"/>
    </source>
</evidence>
<dbReference type="PANTHER" id="PTHR37984:SF5">
    <property type="entry name" value="PROTEIN NYNRIN-LIKE"/>
    <property type="match status" value="1"/>
</dbReference>
<dbReference type="Gene3D" id="3.30.70.270">
    <property type="match status" value="2"/>
</dbReference>